<dbReference type="PANTHER" id="PTHR46513:SF13">
    <property type="entry name" value="EGF-LIKE DOMAIN-CONTAINING PROTEIN"/>
    <property type="match status" value="1"/>
</dbReference>
<evidence type="ECO:0000313" key="3">
    <source>
        <dbReference type="Proteomes" id="UP001632037"/>
    </source>
</evidence>
<gene>
    <name evidence="1" type="ORF">V7S43_009572</name>
    <name evidence="2" type="ORF">V7S43_009580</name>
</gene>
<dbReference type="SUPFAM" id="SSF101898">
    <property type="entry name" value="NHL repeat"/>
    <property type="match status" value="1"/>
</dbReference>
<evidence type="ECO:0000313" key="2">
    <source>
        <dbReference type="EMBL" id="KAL3665546.1"/>
    </source>
</evidence>
<dbReference type="InterPro" id="IPR011042">
    <property type="entry name" value="6-blade_b-propeller_TolB-like"/>
</dbReference>
<dbReference type="SMART" id="SM00135">
    <property type="entry name" value="LY"/>
    <property type="match status" value="4"/>
</dbReference>
<dbReference type="Gene3D" id="2.120.10.30">
    <property type="entry name" value="TolB, C-terminal domain"/>
    <property type="match status" value="1"/>
</dbReference>
<dbReference type="Proteomes" id="UP001632037">
    <property type="component" value="Unassembled WGS sequence"/>
</dbReference>
<comment type="caution">
    <text evidence="2">The sequence shown here is derived from an EMBL/GenBank/DDBJ whole genome shotgun (WGS) entry which is preliminary data.</text>
</comment>
<keyword evidence="3" id="KW-1185">Reference proteome</keyword>
<sequence>MESAVDCYVTSASTVYFRQQSGGSIFSIDGRDGTQTEIEGSSGYARFMGLALHRRNGRIYWSDGRAINSAKAADGSDTKVVVGALARVVWVGSSFGQMREYLQELTVKSIPCVSILSWSPERVECLVGLPLRFQLALVSGDDCSIRTKHGSMTGIALNYNEMLASGTPSPIVERIDIDASYILPHALTVDDRQGEEWLYWSNSADGTIYRSSLQSSAIEVLQRHCWSVRGLVLNKFEDAREERVSLFYSLEAKGSIYNIQLPPSSTSITSPLPAQVVLSGLRSPRGLAMDCTDQILFFTEKTGRIFEARLGKSMTVRQQANRHPDDASIVAPGVEIRRIVTRTSVTRLDGIAVDSKYLYWCESNSNTVARALRRDFQRQVVVGGTANSMLSWPRGIVLGSDDGDRNELQQNFYYSEYTGRISRGASQTIIINSLSAPAMQYLDSVVQQSAIEGGGDHVYFYALE</sequence>
<dbReference type="EMBL" id="JBIMZQ010000020">
    <property type="protein sequence ID" value="KAL3665546.1"/>
    <property type="molecule type" value="Genomic_DNA"/>
</dbReference>
<evidence type="ECO:0000313" key="1">
    <source>
        <dbReference type="EMBL" id="KAL3665537.1"/>
    </source>
</evidence>
<name>A0ABD3FIL4_9STRA</name>
<dbReference type="InterPro" id="IPR000033">
    <property type="entry name" value="LDLR_classB_rpt"/>
</dbReference>
<dbReference type="EMBL" id="JBIMZQ010000020">
    <property type="protein sequence ID" value="KAL3665537.1"/>
    <property type="molecule type" value="Genomic_DNA"/>
</dbReference>
<organism evidence="2 3">
    <name type="scientific">Phytophthora oleae</name>
    <dbReference type="NCBI Taxonomy" id="2107226"/>
    <lineage>
        <taxon>Eukaryota</taxon>
        <taxon>Sar</taxon>
        <taxon>Stramenopiles</taxon>
        <taxon>Oomycota</taxon>
        <taxon>Peronosporomycetes</taxon>
        <taxon>Peronosporales</taxon>
        <taxon>Peronosporaceae</taxon>
        <taxon>Phytophthora</taxon>
    </lineage>
</organism>
<dbReference type="AlphaFoldDB" id="A0ABD3FIL4"/>
<dbReference type="InterPro" id="IPR050778">
    <property type="entry name" value="Cueball_EGF_LRP_Nidogen"/>
</dbReference>
<proteinExistence type="predicted"/>
<reference evidence="2 3" key="1">
    <citation type="submission" date="2024-09" db="EMBL/GenBank/DDBJ databases">
        <title>Genome sequencing and assembly of Phytophthora oleae, isolate VK10A, causative agent of rot of olive drupes.</title>
        <authorList>
            <person name="Conti Taguali S."/>
            <person name="Riolo M."/>
            <person name="La Spada F."/>
            <person name="Cacciola S.O."/>
            <person name="Dionisio G."/>
        </authorList>
    </citation>
    <scope>NUCLEOTIDE SEQUENCE [LARGE SCALE GENOMIC DNA]</scope>
    <source>
        <strain evidence="2 3">VK10A</strain>
    </source>
</reference>
<protein>
    <submittedName>
        <fullName evidence="2">Uncharacterized protein</fullName>
    </submittedName>
</protein>
<dbReference type="PANTHER" id="PTHR46513">
    <property type="entry name" value="VITELLOGENIN RECEPTOR-LIKE PROTEIN-RELATED-RELATED"/>
    <property type="match status" value="1"/>
</dbReference>
<accession>A0ABD3FIL4</accession>